<protein>
    <submittedName>
        <fullName evidence="1">Uncharacterized protein</fullName>
    </submittedName>
</protein>
<dbReference type="EMBL" id="UZAI01016854">
    <property type="protein sequence ID" value="VDP17144.1"/>
    <property type="molecule type" value="Genomic_DNA"/>
</dbReference>
<dbReference type="AlphaFoldDB" id="A0A183MFZ0"/>
<gene>
    <name evidence="1" type="ORF">SMRZ_LOCUS14965</name>
</gene>
<sequence>MQLDNLYYANDLAPQSHTQQQMQEKTTSVAAASEAMNISAVERQSTGDLVAQSTPTNVRPVIKEPRIHKRASTAKQQGAKPECTGNPGNQ</sequence>
<reference evidence="1 2" key="1">
    <citation type="submission" date="2018-11" db="EMBL/GenBank/DDBJ databases">
        <authorList>
            <consortium name="Pathogen Informatics"/>
        </authorList>
    </citation>
    <scope>NUCLEOTIDE SEQUENCE [LARGE SCALE GENOMIC DNA]</scope>
    <source>
        <strain evidence="1 2">Zambia</strain>
    </source>
</reference>
<proteinExistence type="predicted"/>
<evidence type="ECO:0000313" key="1">
    <source>
        <dbReference type="EMBL" id="VDP17144.1"/>
    </source>
</evidence>
<organism evidence="1 2">
    <name type="scientific">Schistosoma margrebowiei</name>
    <dbReference type="NCBI Taxonomy" id="48269"/>
    <lineage>
        <taxon>Eukaryota</taxon>
        <taxon>Metazoa</taxon>
        <taxon>Spiralia</taxon>
        <taxon>Lophotrochozoa</taxon>
        <taxon>Platyhelminthes</taxon>
        <taxon>Trematoda</taxon>
        <taxon>Digenea</taxon>
        <taxon>Strigeidida</taxon>
        <taxon>Schistosomatoidea</taxon>
        <taxon>Schistosomatidae</taxon>
        <taxon>Schistosoma</taxon>
    </lineage>
</organism>
<evidence type="ECO:0000313" key="2">
    <source>
        <dbReference type="Proteomes" id="UP000277204"/>
    </source>
</evidence>
<dbReference type="Proteomes" id="UP000277204">
    <property type="component" value="Unassembled WGS sequence"/>
</dbReference>
<accession>A0A183MFZ0</accession>
<name>A0A183MFZ0_9TREM</name>
<keyword evidence="2" id="KW-1185">Reference proteome</keyword>